<reference evidence="4" key="1">
    <citation type="submission" date="2022-12" db="EMBL/GenBank/DDBJ databases">
        <authorList>
            <person name="Wang J."/>
        </authorList>
    </citation>
    <scope>NUCLEOTIDE SEQUENCE</scope>
    <source>
        <strain evidence="4">HY-42-06</strain>
    </source>
</reference>
<keyword evidence="5" id="KW-1185">Reference proteome</keyword>
<protein>
    <submittedName>
        <fullName evidence="4">ECF transporter S component</fullName>
    </submittedName>
</protein>
<evidence type="ECO:0000256" key="2">
    <source>
        <dbReference type="ARBA" id="ARBA00022989"/>
    </source>
</evidence>
<feature type="transmembrane region" description="Helical" evidence="3">
    <location>
        <begin position="12"/>
        <end position="31"/>
    </location>
</feature>
<dbReference type="RefSeq" id="WP_268049959.1">
    <property type="nucleotide sequence ID" value="NZ_JAPQES010000003.1"/>
</dbReference>
<dbReference type="Pfam" id="PF07155">
    <property type="entry name" value="ECF-ribofla_trS"/>
    <property type="match status" value="1"/>
</dbReference>
<dbReference type="PANTHER" id="PTHR37815:SF3">
    <property type="entry name" value="UPF0397 PROTEIN SPR0429"/>
    <property type="match status" value="1"/>
</dbReference>
<dbReference type="Gene3D" id="1.10.1760.20">
    <property type="match status" value="1"/>
</dbReference>
<feature type="transmembrane region" description="Helical" evidence="3">
    <location>
        <begin position="116"/>
        <end position="142"/>
    </location>
</feature>
<sequence>MENKHKDLRISSTGVNYIIQVGMMAAITYVATAMFHIPSFMGVVHLGDSMIFLAAILLGKKKGAVSSAIGMTLFDILTGYGHWAPFTFVIKGVMGYIAGSIAYRKNYKGENPWNNLFAFCVAGIFMIGAYYLSGVAMARFIMLKTATLNEAFIIAIKDIPGNISQVVAGIVIGLPLSISLKRALKKANISL</sequence>
<dbReference type="PROSITE" id="PS00287">
    <property type="entry name" value="CYSTATIN"/>
    <property type="match status" value="1"/>
</dbReference>
<dbReference type="PANTHER" id="PTHR37815">
    <property type="entry name" value="UPF0397 PROTEIN BC_2624-RELATED"/>
    <property type="match status" value="1"/>
</dbReference>
<feature type="transmembrane region" description="Helical" evidence="3">
    <location>
        <begin position="86"/>
        <end position="104"/>
    </location>
</feature>
<organism evidence="4 5">
    <name type="scientific">Clostridium ganghwense</name>
    <dbReference type="NCBI Taxonomy" id="312089"/>
    <lineage>
        <taxon>Bacteria</taxon>
        <taxon>Bacillati</taxon>
        <taxon>Bacillota</taxon>
        <taxon>Clostridia</taxon>
        <taxon>Eubacteriales</taxon>
        <taxon>Clostridiaceae</taxon>
        <taxon>Clostridium</taxon>
    </lineage>
</organism>
<dbReference type="EMBL" id="JAPQES010000003">
    <property type="protein sequence ID" value="MCY6371113.1"/>
    <property type="molecule type" value="Genomic_DNA"/>
</dbReference>
<comment type="caution">
    <text evidence="4">The sequence shown here is derived from an EMBL/GenBank/DDBJ whole genome shotgun (WGS) entry which is preliminary data.</text>
</comment>
<dbReference type="InterPro" id="IPR009825">
    <property type="entry name" value="ECF_substrate-spec-like"/>
</dbReference>
<name>A0ABT4CRS6_9CLOT</name>
<dbReference type="InterPro" id="IPR018073">
    <property type="entry name" value="Prot_inh_cystat_CS"/>
</dbReference>
<accession>A0ABT4CRS6</accession>
<proteinExistence type="predicted"/>
<evidence type="ECO:0000256" key="1">
    <source>
        <dbReference type="ARBA" id="ARBA00022692"/>
    </source>
</evidence>
<keyword evidence="3" id="KW-0472">Membrane</keyword>
<evidence type="ECO:0000256" key="3">
    <source>
        <dbReference type="SAM" id="Phobius"/>
    </source>
</evidence>
<gene>
    <name evidence="4" type="ORF">OXH55_10755</name>
</gene>
<feature type="transmembrane region" description="Helical" evidence="3">
    <location>
        <begin position="162"/>
        <end position="180"/>
    </location>
</feature>
<keyword evidence="2 3" id="KW-1133">Transmembrane helix</keyword>
<keyword evidence="1 3" id="KW-0812">Transmembrane</keyword>
<evidence type="ECO:0000313" key="4">
    <source>
        <dbReference type="EMBL" id="MCY6371113.1"/>
    </source>
</evidence>
<evidence type="ECO:0000313" key="5">
    <source>
        <dbReference type="Proteomes" id="UP001079657"/>
    </source>
</evidence>
<dbReference type="Proteomes" id="UP001079657">
    <property type="component" value="Unassembled WGS sequence"/>
</dbReference>